<dbReference type="Proteomes" id="UP000076927">
    <property type="component" value="Chromosome"/>
</dbReference>
<name>A0A172TK30_9BACL</name>
<evidence type="ECO:0000313" key="3">
    <source>
        <dbReference type="Proteomes" id="UP000076927"/>
    </source>
</evidence>
<organism evidence="2 3">
    <name type="scientific">Paenibacillus swuensis</name>
    <dbReference type="NCBI Taxonomy" id="1178515"/>
    <lineage>
        <taxon>Bacteria</taxon>
        <taxon>Bacillati</taxon>
        <taxon>Bacillota</taxon>
        <taxon>Bacilli</taxon>
        <taxon>Bacillales</taxon>
        <taxon>Paenibacillaceae</taxon>
        <taxon>Paenibacillus</taxon>
    </lineage>
</organism>
<gene>
    <name evidence="2" type="ORF">SY83_13650</name>
</gene>
<dbReference type="AlphaFoldDB" id="A0A172TK30"/>
<dbReference type="PATRIC" id="fig|1178515.4.peg.2737"/>
<keyword evidence="1" id="KW-0175">Coiled coil</keyword>
<dbReference type="OrthoDB" id="2706506at2"/>
<feature type="coiled-coil region" evidence="1">
    <location>
        <begin position="21"/>
        <end position="48"/>
    </location>
</feature>
<dbReference type="RefSeq" id="WP_068607362.1">
    <property type="nucleotide sequence ID" value="NZ_CP011388.1"/>
</dbReference>
<dbReference type="EMBL" id="CP011388">
    <property type="protein sequence ID" value="ANE47133.1"/>
    <property type="molecule type" value="Genomic_DNA"/>
</dbReference>
<dbReference type="STRING" id="1178515.SY83_13650"/>
<proteinExistence type="predicted"/>
<evidence type="ECO:0000313" key="2">
    <source>
        <dbReference type="EMBL" id="ANE47133.1"/>
    </source>
</evidence>
<dbReference type="KEGG" id="pswu:SY83_13650"/>
<keyword evidence="3" id="KW-1185">Reference proteome</keyword>
<evidence type="ECO:0000256" key="1">
    <source>
        <dbReference type="SAM" id="Coils"/>
    </source>
</evidence>
<accession>A0A172TK30</accession>
<protein>
    <submittedName>
        <fullName evidence="2">Uncharacterized protein</fullName>
    </submittedName>
</protein>
<reference evidence="2 3" key="1">
    <citation type="submission" date="2015-01" db="EMBL/GenBank/DDBJ databases">
        <title>Paenibacillus swuensis/DY6/whole genome sequencing.</title>
        <authorList>
            <person name="Kim M.K."/>
            <person name="Srinivasan S."/>
            <person name="Lee J.-J."/>
        </authorList>
    </citation>
    <scope>NUCLEOTIDE SEQUENCE [LARGE SCALE GENOMIC DNA]</scope>
    <source>
        <strain evidence="2 3">DY6</strain>
    </source>
</reference>
<sequence>MEKKHYYIAVGAGTVMEDQGAAAFELEIEATEEEADQLQELFRTQYEDEIPMVTDTFILHPLKATQDHTIYKDHLQDVYALIHKLGTPETKKHIESMQILDKIK</sequence>